<organism evidence="2 3">
    <name type="scientific">Flavobacterium quisquiliarum</name>
    <dbReference type="NCBI Taxonomy" id="1834436"/>
    <lineage>
        <taxon>Bacteria</taxon>
        <taxon>Pseudomonadati</taxon>
        <taxon>Bacteroidota</taxon>
        <taxon>Flavobacteriia</taxon>
        <taxon>Flavobacteriales</taxon>
        <taxon>Flavobacteriaceae</taxon>
        <taxon>Flavobacterium</taxon>
    </lineage>
</organism>
<accession>A0ABV8VZ42</accession>
<evidence type="ECO:0000313" key="3">
    <source>
        <dbReference type="Proteomes" id="UP001595719"/>
    </source>
</evidence>
<sequence>MKIYKYIYYATFLQSRKRNTAPEIPVYALLSLVQTNNLIVIINLFLFLTKVDINYDIRKIGIVGSITFYVINYYYFSLRGNGSKIINDKNYSLGQKSFWLDIFSFMSFFLTALTYYFYKEL</sequence>
<keyword evidence="1" id="KW-1133">Transmembrane helix</keyword>
<dbReference type="RefSeq" id="WP_179003561.1">
    <property type="nucleotide sequence ID" value="NZ_JBHSCO010000001.1"/>
</dbReference>
<proteinExistence type="predicted"/>
<dbReference type="EMBL" id="JBHSCO010000001">
    <property type="protein sequence ID" value="MFC4389774.1"/>
    <property type="molecule type" value="Genomic_DNA"/>
</dbReference>
<comment type="caution">
    <text evidence="2">The sequence shown here is derived from an EMBL/GenBank/DDBJ whole genome shotgun (WGS) entry which is preliminary data.</text>
</comment>
<name>A0ABV8VZ42_9FLAO</name>
<feature type="transmembrane region" description="Helical" evidence="1">
    <location>
        <begin position="98"/>
        <end position="118"/>
    </location>
</feature>
<keyword evidence="1" id="KW-0812">Transmembrane</keyword>
<reference evidence="3" key="1">
    <citation type="journal article" date="2019" name="Int. J. Syst. Evol. Microbiol.">
        <title>The Global Catalogue of Microorganisms (GCM) 10K type strain sequencing project: providing services to taxonomists for standard genome sequencing and annotation.</title>
        <authorList>
            <consortium name="The Broad Institute Genomics Platform"/>
            <consortium name="The Broad Institute Genome Sequencing Center for Infectious Disease"/>
            <person name="Wu L."/>
            <person name="Ma J."/>
        </authorList>
    </citation>
    <scope>NUCLEOTIDE SEQUENCE [LARGE SCALE GENOMIC DNA]</scope>
    <source>
        <strain evidence="3">CGMCC 1.15345</strain>
    </source>
</reference>
<evidence type="ECO:0000313" key="2">
    <source>
        <dbReference type="EMBL" id="MFC4389774.1"/>
    </source>
</evidence>
<evidence type="ECO:0000256" key="1">
    <source>
        <dbReference type="SAM" id="Phobius"/>
    </source>
</evidence>
<keyword evidence="1" id="KW-0472">Membrane</keyword>
<dbReference type="Proteomes" id="UP001595719">
    <property type="component" value="Unassembled WGS sequence"/>
</dbReference>
<feature type="transmembrane region" description="Helical" evidence="1">
    <location>
        <begin position="60"/>
        <end position="78"/>
    </location>
</feature>
<protein>
    <submittedName>
        <fullName evidence="2">Uncharacterized protein</fullName>
    </submittedName>
</protein>
<keyword evidence="3" id="KW-1185">Reference proteome</keyword>
<gene>
    <name evidence="2" type="ORF">ACFOY0_02095</name>
</gene>
<feature type="transmembrane region" description="Helical" evidence="1">
    <location>
        <begin position="24"/>
        <end position="48"/>
    </location>
</feature>